<keyword evidence="1" id="KW-0175">Coiled coil</keyword>
<protein>
    <submittedName>
        <fullName evidence="2">Uncharacterized protein</fullName>
    </submittedName>
</protein>
<reference evidence="3" key="1">
    <citation type="journal article" date="2019" name="Int. J. Syst. Evol. Microbiol.">
        <title>The Global Catalogue of Microorganisms (GCM) 10K type strain sequencing project: providing services to taxonomists for standard genome sequencing and annotation.</title>
        <authorList>
            <consortium name="The Broad Institute Genomics Platform"/>
            <consortium name="The Broad Institute Genome Sequencing Center for Infectious Disease"/>
            <person name="Wu L."/>
            <person name="Ma J."/>
        </authorList>
    </citation>
    <scope>NUCLEOTIDE SEQUENCE [LARGE SCALE GENOMIC DNA]</scope>
    <source>
        <strain evidence="3">JCM 18325</strain>
    </source>
</reference>
<name>A0ABP9CEC8_9FLAO</name>
<sequence length="279" mass="32824">MQKYLIDTRDIVKAKNYQEALERFIWFHEHVLEYDKSMAGVRLSFALSDWKSLAKVYPPAMTSLIDIRDKNTNQIINNLDVAKLFQDVRAINRVLNQNSKTIELFQFLVKNKFDVATECWPYVKDALFEAKQYDLISKLIENPLQEYSIIKERYDRNLESYKNEKIEVEHMISYDKKRFTEKCIQLIQYSHSINDPKSSTEIYDKAISVIDSDLLREALKAELNKQSGTNFLKLYHQKQVFNVMIENNASEKARLDSIANIEKVKQDSIAVIKYKSKNK</sequence>
<evidence type="ECO:0000256" key="1">
    <source>
        <dbReference type="SAM" id="Coils"/>
    </source>
</evidence>
<accession>A0ABP9CEC8</accession>
<comment type="caution">
    <text evidence="2">The sequence shown here is derived from an EMBL/GenBank/DDBJ whole genome shotgun (WGS) entry which is preliminary data.</text>
</comment>
<gene>
    <name evidence="2" type="ORF">GCM10023330_11920</name>
</gene>
<evidence type="ECO:0000313" key="3">
    <source>
        <dbReference type="Proteomes" id="UP001501433"/>
    </source>
</evidence>
<keyword evidence="3" id="KW-1185">Reference proteome</keyword>
<evidence type="ECO:0000313" key="2">
    <source>
        <dbReference type="EMBL" id="GAA4806998.1"/>
    </source>
</evidence>
<organism evidence="2 3">
    <name type="scientific">Litoribaculum gwangyangense</name>
    <dbReference type="NCBI Taxonomy" id="1130722"/>
    <lineage>
        <taxon>Bacteria</taxon>
        <taxon>Pseudomonadati</taxon>
        <taxon>Bacteroidota</taxon>
        <taxon>Flavobacteriia</taxon>
        <taxon>Flavobacteriales</taxon>
        <taxon>Flavobacteriaceae</taxon>
        <taxon>Litoribaculum</taxon>
    </lineage>
</organism>
<feature type="coiled-coil region" evidence="1">
    <location>
        <begin position="144"/>
        <end position="171"/>
    </location>
</feature>
<proteinExistence type="predicted"/>
<dbReference type="Proteomes" id="UP001501433">
    <property type="component" value="Unassembled WGS sequence"/>
</dbReference>
<dbReference type="EMBL" id="BAABJW010000002">
    <property type="protein sequence ID" value="GAA4806998.1"/>
    <property type="molecule type" value="Genomic_DNA"/>
</dbReference>